<proteinExistence type="predicted"/>
<gene>
    <name evidence="4" type="ORF">PSON_ATCC_30995.1.T0330055</name>
</gene>
<evidence type="ECO:0000313" key="5">
    <source>
        <dbReference type="Proteomes" id="UP000692954"/>
    </source>
</evidence>
<dbReference type="Pfam" id="PF07035">
    <property type="entry name" value="RMC1_C"/>
    <property type="match status" value="1"/>
</dbReference>
<accession>A0A8S1MEN0</accession>
<sequence length="794" mass="93720">MSLAQFIQYSQLSFLNEFWNTLRPEAQLFYDRGNEIFIFRELNQIFVIYKHQLNKVVRIKIPYNGLIISMNIQQDCSYVAYQTSENQLYLFSTRANRQFFYTVQSEKNSQIIQFEWAKGSLGMYDILVIENHGIHLLKIDDQVRKVKFFQQKITWCWYEPKNEVLATCSNSNNGLISTYFFKEKKKDFKYRGPDFHLDDFEPKEGTSAFASLFKSKKSDVQQFVAPTDKKNKDLCQDELISDSIYRVYLIHIYGKSLLAYSNSYSGKLLFYQLQFEKINKQKYLLNFPSDITINMSVVDNLIVLSTFNEKISIVFDVKKQRSDSPLGPPQSILQQQEISTIKVKEVQKKQGVNQHQINKDTQSNDSIQKDSNKSLDDLQNDQDSNIQGLNQEKQQHEIDPKIIQEQLGTKQEIAQQQQYSDETEQQNLSKQAQNTQIQQNEEIQQFSNLYFTSDVQTLIQEIKQADDYFSTFLVKMKWSTLTQNNLSQQNEQSRIYEQSCNYQEDDLIINYKEKQIYQFTLHLKHLPNTFDDEPEAFCGLLRRNNCKNAVFEFLIQMALNNKPISVFSTIFKHIFEILLRSFQERNGVAHIEKLQNGYTVLHPLDIKIYFFQALSEDENMNKLFLIEILIEFIRQFQEMLKDYKIAITEIQNLLVKLLIKTHRYTHLHFLIQYQVLTDNVDFAKLLIDISSKESLASKNLQNKFQPYEPAFQLGIDMFFRLSKYEELLEYLLKFGKFHDAAFLLKKTPNIRMRLPPIQEGIRNSDCQREDLLAFLEDAYKKQKTYFSVAEVKTL</sequence>
<dbReference type="GO" id="GO:0005765">
    <property type="term" value="C:lysosomal membrane"/>
    <property type="evidence" value="ECO:0007669"/>
    <property type="project" value="TreeGrafter"/>
</dbReference>
<dbReference type="GO" id="GO:0035658">
    <property type="term" value="C:Mon1-Ccz1 complex"/>
    <property type="evidence" value="ECO:0007669"/>
    <property type="project" value="InterPro"/>
</dbReference>
<comment type="caution">
    <text evidence="4">The sequence shown here is derived from an EMBL/GenBank/DDBJ whole genome shotgun (WGS) entry which is preliminary data.</text>
</comment>
<dbReference type="PANTHER" id="PTHR12897">
    <property type="entry name" value="COLON CANCER-ASSOCIATED PROTEIN MIC1"/>
    <property type="match status" value="1"/>
</dbReference>
<dbReference type="GO" id="GO:0031902">
    <property type="term" value="C:late endosome membrane"/>
    <property type="evidence" value="ECO:0007669"/>
    <property type="project" value="TreeGrafter"/>
</dbReference>
<feature type="compositionally biased region" description="Polar residues" evidence="1">
    <location>
        <begin position="350"/>
        <end position="366"/>
    </location>
</feature>
<evidence type="ECO:0000256" key="1">
    <source>
        <dbReference type="SAM" id="MobiDB-lite"/>
    </source>
</evidence>
<dbReference type="Pfam" id="PF21029">
    <property type="entry name" value="RMC1_N"/>
    <property type="match status" value="1"/>
</dbReference>
<name>A0A8S1MEN0_9CILI</name>
<dbReference type="InterPro" id="IPR009755">
    <property type="entry name" value="RMC1_C"/>
</dbReference>
<dbReference type="EMBL" id="CAJJDN010000033">
    <property type="protein sequence ID" value="CAD8075096.1"/>
    <property type="molecule type" value="Genomic_DNA"/>
</dbReference>
<evidence type="ECO:0000259" key="3">
    <source>
        <dbReference type="Pfam" id="PF21029"/>
    </source>
</evidence>
<feature type="domain" description="Regulator of MON1-CCZ1 complex N-terminal" evidence="3">
    <location>
        <begin position="28"/>
        <end position="142"/>
    </location>
</feature>
<evidence type="ECO:0008006" key="6">
    <source>
        <dbReference type="Google" id="ProtNLM"/>
    </source>
</evidence>
<dbReference type="Proteomes" id="UP000692954">
    <property type="component" value="Unassembled WGS sequence"/>
</dbReference>
<feature type="region of interest" description="Disordered" evidence="1">
    <location>
        <begin position="413"/>
        <end position="433"/>
    </location>
</feature>
<dbReference type="PANTHER" id="PTHR12897:SF4">
    <property type="entry name" value="REGULATOR OF MON1-CCZ1 COMPLEX"/>
    <property type="match status" value="1"/>
</dbReference>
<reference evidence="4" key="1">
    <citation type="submission" date="2021-01" db="EMBL/GenBank/DDBJ databases">
        <authorList>
            <consortium name="Genoscope - CEA"/>
            <person name="William W."/>
        </authorList>
    </citation>
    <scope>NUCLEOTIDE SEQUENCE</scope>
</reference>
<feature type="region of interest" description="Disordered" evidence="1">
    <location>
        <begin position="349"/>
        <end position="383"/>
    </location>
</feature>
<evidence type="ECO:0000259" key="2">
    <source>
        <dbReference type="Pfam" id="PF07035"/>
    </source>
</evidence>
<dbReference type="OrthoDB" id="305976at2759"/>
<keyword evidence="5" id="KW-1185">Reference proteome</keyword>
<dbReference type="AlphaFoldDB" id="A0A8S1MEN0"/>
<dbReference type="InterPro" id="IPR040371">
    <property type="entry name" value="RMC1"/>
</dbReference>
<evidence type="ECO:0000313" key="4">
    <source>
        <dbReference type="EMBL" id="CAD8075096.1"/>
    </source>
</evidence>
<feature type="domain" description="Mic1" evidence="2">
    <location>
        <begin position="543"/>
        <end position="749"/>
    </location>
</feature>
<organism evidence="4 5">
    <name type="scientific">Paramecium sonneborni</name>
    <dbReference type="NCBI Taxonomy" id="65129"/>
    <lineage>
        <taxon>Eukaryota</taxon>
        <taxon>Sar</taxon>
        <taxon>Alveolata</taxon>
        <taxon>Ciliophora</taxon>
        <taxon>Intramacronucleata</taxon>
        <taxon>Oligohymenophorea</taxon>
        <taxon>Peniculida</taxon>
        <taxon>Parameciidae</taxon>
        <taxon>Paramecium</taxon>
    </lineage>
</organism>
<protein>
    <recommendedName>
        <fullName evidence="6">Mic1 domain-containing protein</fullName>
    </recommendedName>
</protein>
<dbReference type="GO" id="GO:0010506">
    <property type="term" value="P:regulation of autophagy"/>
    <property type="evidence" value="ECO:0007669"/>
    <property type="project" value="InterPro"/>
</dbReference>
<dbReference type="InterPro" id="IPR049040">
    <property type="entry name" value="RMC1_N"/>
</dbReference>
<feature type="compositionally biased region" description="Basic and acidic residues" evidence="1">
    <location>
        <begin position="367"/>
        <end position="376"/>
    </location>
</feature>